<proteinExistence type="predicted"/>
<comment type="caution">
    <text evidence="1">The sequence shown here is derived from an EMBL/GenBank/DDBJ whole genome shotgun (WGS) entry which is preliminary data.</text>
</comment>
<evidence type="ECO:0000313" key="1">
    <source>
        <dbReference type="EMBL" id="GAA4611717.1"/>
    </source>
</evidence>
<reference evidence="2" key="1">
    <citation type="journal article" date="2019" name="Int. J. Syst. Evol. Microbiol.">
        <title>The Global Catalogue of Microorganisms (GCM) 10K type strain sequencing project: providing services to taxonomists for standard genome sequencing and annotation.</title>
        <authorList>
            <consortium name="The Broad Institute Genomics Platform"/>
            <consortium name="The Broad Institute Genome Sequencing Center for Infectious Disease"/>
            <person name="Wu L."/>
            <person name="Ma J."/>
        </authorList>
    </citation>
    <scope>NUCLEOTIDE SEQUENCE [LARGE SCALE GENOMIC DNA]</scope>
    <source>
        <strain evidence="2">JCM 17938</strain>
    </source>
</reference>
<keyword evidence="2" id="KW-1185">Reference proteome</keyword>
<dbReference type="RefSeq" id="WP_345358981.1">
    <property type="nucleotide sequence ID" value="NZ_BAABHJ010000017.1"/>
</dbReference>
<protein>
    <submittedName>
        <fullName evidence="1">Uncharacterized protein</fullName>
    </submittedName>
</protein>
<sequence>MVLAREKNTLAHAVWPATAQTTPGGDILVGGVRLTDLAERYGTPVHPWTNAT</sequence>
<organism evidence="1 2">
    <name type="scientific">Actinoallomurus liliacearum</name>
    <dbReference type="NCBI Taxonomy" id="1080073"/>
    <lineage>
        <taxon>Bacteria</taxon>
        <taxon>Bacillati</taxon>
        <taxon>Actinomycetota</taxon>
        <taxon>Actinomycetes</taxon>
        <taxon>Streptosporangiales</taxon>
        <taxon>Thermomonosporaceae</taxon>
        <taxon>Actinoallomurus</taxon>
    </lineage>
</organism>
<dbReference type="EMBL" id="BAABHJ010000017">
    <property type="protein sequence ID" value="GAA4611717.1"/>
    <property type="molecule type" value="Genomic_DNA"/>
</dbReference>
<dbReference type="Proteomes" id="UP001500212">
    <property type="component" value="Unassembled WGS sequence"/>
</dbReference>
<accession>A0ABP8TPF1</accession>
<evidence type="ECO:0000313" key="2">
    <source>
        <dbReference type="Proteomes" id="UP001500212"/>
    </source>
</evidence>
<gene>
    <name evidence="1" type="ORF">GCM10023195_49830</name>
</gene>
<name>A0ABP8TPF1_9ACTN</name>